<keyword evidence="4 7" id="KW-0812">Transmembrane</keyword>
<dbReference type="GO" id="GO:0005783">
    <property type="term" value="C:endoplasmic reticulum"/>
    <property type="evidence" value="ECO:0007669"/>
    <property type="project" value="TreeGrafter"/>
</dbReference>
<dbReference type="Ensembl" id="ENSAPOT00000009780.1">
    <property type="protein sequence ID" value="ENSAPOP00000004590.1"/>
    <property type="gene ID" value="ENSAPOG00000006182.1"/>
</dbReference>
<sequence length="219" mass="25738">MFQNLSKMSENSSSVLRNKPLPCYLSWELIQSGVQCETWCFVFIQIDDQKKMIELMSQQPTCNQLFKRILNRLRKEIQRVGVPSDSTDVFYDAKIKLSRQTVTEIQTLLEGEDRWRTGALDDIISQIPVDLKPHDNEPWKWRFEDTFGVELNTVLMMGLGVLIIKVIICTELWWRIPWLKLSVRLLIACFLVSIVLNWLHLYKVKRSTLDLCFFVPLVE</sequence>
<accession>A0A3Q1FBR0</accession>
<proteinExistence type="inferred from homology"/>
<feature type="transmembrane region" description="Helical" evidence="7">
    <location>
        <begin position="181"/>
        <end position="199"/>
    </location>
</feature>
<organism evidence="8 9">
    <name type="scientific">Acanthochromis polyacanthus</name>
    <name type="common">spiny chromis</name>
    <dbReference type="NCBI Taxonomy" id="80966"/>
    <lineage>
        <taxon>Eukaryota</taxon>
        <taxon>Metazoa</taxon>
        <taxon>Chordata</taxon>
        <taxon>Craniata</taxon>
        <taxon>Vertebrata</taxon>
        <taxon>Euteleostomi</taxon>
        <taxon>Actinopterygii</taxon>
        <taxon>Neopterygii</taxon>
        <taxon>Teleostei</taxon>
        <taxon>Neoteleostei</taxon>
        <taxon>Acanthomorphata</taxon>
        <taxon>Ovalentaria</taxon>
        <taxon>Pomacentridae</taxon>
        <taxon>Acanthochromis</taxon>
    </lineage>
</organism>
<protein>
    <recommendedName>
        <fullName evidence="3">Chloride channel CLIC-like protein 1</fullName>
    </recommendedName>
</protein>
<keyword evidence="6 7" id="KW-0472">Membrane</keyword>
<evidence type="ECO:0000256" key="6">
    <source>
        <dbReference type="ARBA" id="ARBA00023136"/>
    </source>
</evidence>
<evidence type="ECO:0000256" key="5">
    <source>
        <dbReference type="ARBA" id="ARBA00022989"/>
    </source>
</evidence>
<name>A0A3Q1FBR0_9TELE</name>
<dbReference type="Pfam" id="PF05934">
    <property type="entry name" value="MCLC"/>
    <property type="match status" value="1"/>
</dbReference>
<reference evidence="8" key="2">
    <citation type="submission" date="2025-09" db="UniProtKB">
        <authorList>
            <consortium name="Ensembl"/>
        </authorList>
    </citation>
    <scope>IDENTIFICATION</scope>
</reference>
<reference evidence="8" key="1">
    <citation type="submission" date="2025-08" db="UniProtKB">
        <authorList>
            <consortium name="Ensembl"/>
        </authorList>
    </citation>
    <scope>IDENTIFICATION</scope>
</reference>
<evidence type="ECO:0000313" key="9">
    <source>
        <dbReference type="Proteomes" id="UP000257200"/>
    </source>
</evidence>
<evidence type="ECO:0000256" key="1">
    <source>
        <dbReference type="ARBA" id="ARBA00004141"/>
    </source>
</evidence>
<dbReference type="STRING" id="80966.ENSAPOP00000004590"/>
<dbReference type="GO" id="GO:0005254">
    <property type="term" value="F:chloride channel activity"/>
    <property type="evidence" value="ECO:0007669"/>
    <property type="project" value="TreeGrafter"/>
</dbReference>
<dbReference type="Proteomes" id="UP000257200">
    <property type="component" value="Unplaced"/>
</dbReference>
<evidence type="ECO:0000256" key="3">
    <source>
        <dbReference type="ARBA" id="ARBA00015571"/>
    </source>
</evidence>
<dbReference type="InParanoid" id="A0A3Q1FBR0"/>
<dbReference type="PANTHER" id="PTHR34093:SF1">
    <property type="entry name" value="CHLORIDE CHANNEL CLIC-LIKE PROTEIN 1"/>
    <property type="match status" value="1"/>
</dbReference>
<dbReference type="AlphaFoldDB" id="A0A3Q1FBR0"/>
<feature type="transmembrane region" description="Helical" evidence="7">
    <location>
        <begin position="154"/>
        <end position="175"/>
    </location>
</feature>
<keyword evidence="9" id="KW-1185">Reference proteome</keyword>
<comment type="similarity">
    <text evidence="2">Belongs to the chloride channel MCLC family.</text>
</comment>
<dbReference type="PANTHER" id="PTHR34093">
    <property type="entry name" value="CHLORIDE CHANNEL CLIC-LIKE PROTEIN 1"/>
    <property type="match status" value="1"/>
</dbReference>
<dbReference type="GO" id="GO:0016020">
    <property type="term" value="C:membrane"/>
    <property type="evidence" value="ECO:0007669"/>
    <property type="project" value="UniProtKB-SubCell"/>
</dbReference>
<keyword evidence="5 7" id="KW-1133">Transmembrane helix</keyword>
<evidence type="ECO:0000313" key="8">
    <source>
        <dbReference type="Ensembl" id="ENSAPOP00000004590.1"/>
    </source>
</evidence>
<dbReference type="InterPro" id="IPR009231">
    <property type="entry name" value="Chloride_chnl_CLIC-like"/>
</dbReference>
<dbReference type="GeneTree" id="ENSGT00980000199143"/>
<evidence type="ECO:0000256" key="7">
    <source>
        <dbReference type="SAM" id="Phobius"/>
    </source>
</evidence>
<evidence type="ECO:0000256" key="4">
    <source>
        <dbReference type="ARBA" id="ARBA00022692"/>
    </source>
</evidence>
<comment type="subcellular location">
    <subcellularLocation>
        <location evidence="1">Membrane</location>
        <topology evidence="1">Multi-pass membrane protein</topology>
    </subcellularLocation>
</comment>
<evidence type="ECO:0000256" key="2">
    <source>
        <dbReference type="ARBA" id="ARBA00005944"/>
    </source>
</evidence>